<evidence type="ECO:0000256" key="2">
    <source>
        <dbReference type="ARBA" id="ARBA00022670"/>
    </source>
</evidence>
<evidence type="ECO:0000256" key="4">
    <source>
        <dbReference type="SAM" id="MobiDB-lite"/>
    </source>
</evidence>
<dbReference type="Pfam" id="PF02902">
    <property type="entry name" value="Peptidase_C48"/>
    <property type="match status" value="1"/>
</dbReference>
<dbReference type="InParanoid" id="A0A1X7SQ81"/>
<dbReference type="InterPro" id="IPR003653">
    <property type="entry name" value="Peptidase_C48_C"/>
</dbReference>
<comment type="similarity">
    <text evidence="1">Belongs to the peptidase C48 family.</text>
</comment>
<organism evidence="6">
    <name type="scientific">Amphimedon queenslandica</name>
    <name type="common">Sponge</name>
    <dbReference type="NCBI Taxonomy" id="400682"/>
    <lineage>
        <taxon>Eukaryota</taxon>
        <taxon>Metazoa</taxon>
        <taxon>Porifera</taxon>
        <taxon>Demospongiae</taxon>
        <taxon>Heteroscleromorpha</taxon>
        <taxon>Haplosclerida</taxon>
        <taxon>Niphatidae</taxon>
        <taxon>Amphimedon</taxon>
    </lineage>
</organism>
<dbReference type="SUPFAM" id="SSF54001">
    <property type="entry name" value="Cysteine proteinases"/>
    <property type="match status" value="1"/>
</dbReference>
<dbReference type="InterPro" id="IPR038765">
    <property type="entry name" value="Papain-like_cys_pep_sf"/>
</dbReference>
<keyword evidence="3" id="KW-0378">Hydrolase</keyword>
<reference evidence="6" key="1">
    <citation type="submission" date="2017-05" db="UniProtKB">
        <authorList>
            <consortium name="EnsemblMetazoa"/>
        </authorList>
    </citation>
    <scope>IDENTIFICATION</scope>
</reference>
<dbReference type="EnsemblMetazoa" id="Aqu2.1.04245_001">
    <property type="protein sequence ID" value="Aqu2.1.04245_001"/>
    <property type="gene ID" value="Aqu2.1.04245"/>
</dbReference>
<evidence type="ECO:0000313" key="6">
    <source>
        <dbReference type="EnsemblMetazoa" id="Aqu2.1.04245_001"/>
    </source>
</evidence>
<feature type="region of interest" description="Disordered" evidence="4">
    <location>
        <begin position="1"/>
        <end position="62"/>
    </location>
</feature>
<feature type="domain" description="Ubiquitin-like protease family profile" evidence="5">
    <location>
        <begin position="128"/>
        <end position="209"/>
    </location>
</feature>
<accession>A0A1X7SQ81</accession>
<dbReference type="AlphaFoldDB" id="A0A1X7SQ81"/>
<dbReference type="GO" id="GO:0008234">
    <property type="term" value="F:cysteine-type peptidase activity"/>
    <property type="evidence" value="ECO:0007669"/>
    <property type="project" value="InterPro"/>
</dbReference>
<feature type="compositionally biased region" description="Basic and acidic residues" evidence="4">
    <location>
        <begin position="51"/>
        <end position="62"/>
    </location>
</feature>
<evidence type="ECO:0000256" key="1">
    <source>
        <dbReference type="ARBA" id="ARBA00005234"/>
    </source>
</evidence>
<feature type="compositionally biased region" description="Acidic residues" evidence="4">
    <location>
        <begin position="40"/>
        <end position="50"/>
    </location>
</feature>
<evidence type="ECO:0000259" key="5">
    <source>
        <dbReference type="Pfam" id="PF02902"/>
    </source>
</evidence>
<sequence length="217" mass="25095">MEVTDGKPKKQVLSQLRRNVRKKNESKGGRKHPHLRDIDVIDEEGESEYQEPEKKKHFTDEEKTADLNKLNDDTLLSNDKNKVIDLYIKVLAKTYSTEERFVASLPCNFMDSVINMSDVSNWFQHVPVVNFILKRILLLDSLSDAQFTAVQHHTRNIKELLIKECNTRNLRIDITYFKEDVPLNVAQQTNAFSSGVYVCKVIDDISLRKEIANDMAQ</sequence>
<protein>
    <recommendedName>
        <fullName evidence="5">Ubiquitin-like protease family profile domain-containing protein</fullName>
    </recommendedName>
</protein>
<dbReference type="Gene3D" id="3.40.395.10">
    <property type="entry name" value="Adenoviral Proteinase, Chain A"/>
    <property type="match status" value="1"/>
</dbReference>
<proteinExistence type="inferred from homology"/>
<name>A0A1X7SQ81_AMPQE</name>
<evidence type="ECO:0000256" key="3">
    <source>
        <dbReference type="ARBA" id="ARBA00022801"/>
    </source>
</evidence>
<dbReference type="GO" id="GO:0006508">
    <property type="term" value="P:proteolysis"/>
    <property type="evidence" value="ECO:0007669"/>
    <property type="project" value="UniProtKB-KW"/>
</dbReference>
<keyword evidence="2" id="KW-0645">Protease</keyword>